<name>A0A4Y8S4W9_9SPHI</name>
<dbReference type="OrthoDB" id="647686at2"/>
<dbReference type="AlphaFoldDB" id="A0A4Y8S4W9"/>
<sequence length="314" mass="35810">MAKKNIISKLYLKYSDKKAYKLYKQELVNLKHARFEAELKSSTSLIGPQKIKAFALVNKCIDFNHSGNAGDIIYALATLKRIHQIAGIPLNLYLKLNRPSTISPDLVHPLGNVMLNARMVQMLIPLIQSQPYINICDVNNNVKVDIDLDFFRASIIPQDRGNIAHWCGYTTGITPRLWQSWLTVDANKNYGDDIVVARSERYRNSMIDYSFLSRYDKIKFIGVESEFKDIQKAIPHIQWVQVNDFLQMAQIIAGCKFFIGNQSFPYSLAEALKVKRILEVCVEVINVVPEGDVGYDFIFQEHFEALVQELDAGS</sequence>
<proteinExistence type="predicted"/>
<dbReference type="Gene3D" id="3.40.50.2000">
    <property type="entry name" value="Glycogen Phosphorylase B"/>
    <property type="match status" value="1"/>
</dbReference>
<evidence type="ECO:0000313" key="1">
    <source>
        <dbReference type="EMBL" id="TFF33701.1"/>
    </source>
</evidence>
<dbReference type="Proteomes" id="UP000297540">
    <property type="component" value="Unassembled WGS sequence"/>
</dbReference>
<protein>
    <recommendedName>
        <fullName evidence="3">Glycosyl transferase</fullName>
    </recommendedName>
</protein>
<comment type="caution">
    <text evidence="1">The sequence shown here is derived from an EMBL/GenBank/DDBJ whole genome shotgun (WGS) entry which is preliminary data.</text>
</comment>
<keyword evidence="2" id="KW-1185">Reference proteome</keyword>
<evidence type="ECO:0008006" key="3">
    <source>
        <dbReference type="Google" id="ProtNLM"/>
    </source>
</evidence>
<dbReference type="EMBL" id="SOZE01000040">
    <property type="protein sequence ID" value="TFF33701.1"/>
    <property type="molecule type" value="Genomic_DNA"/>
</dbReference>
<evidence type="ECO:0000313" key="2">
    <source>
        <dbReference type="Proteomes" id="UP000297540"/>
    </source>
</evidence>
<dbReference type="RefSeq" id="WP_133235938.1">
    <property type="nucleotide sequence ID" value="NZ_SOZE01000040.1"/>
</dbReference>
<accession>A0A4Y8S4W9</accession>
<reference evidence="1 2" key="1">
    <citation type="journal article" date="2017" name="Int. J. Syst. Evol. Microbiol.">
        <title>Mucilaginibacterpsychrotolerans sp. nov., isolated from peatlands.</title>
        <authorList>
            <person name="Deng Y."/>
            <person name="Shen L."/>
            <person name="Xu B."/>
            <person name="Liu Y."/>
            <person name="Gu Z."/>
            <person name="Liu H."/>
            <person name="Zhou Y."/>
        </authorList>
    </citation>
    <scope>NUCLEOTIDE SEQUENCE [LARGE SCALE GENOMIC DNA]</scope>
    <source>
        <strain evidence="1 2">NH7-4</strain>
    </source>
</reference>
<organism evidence="1 2">
    <name type="scientific">Mucilaginibacter psychrotolerans</name>
    <dbReference type="NCBI Taxonomy" id="1524096"/>
    <lineage>
        <taxon>Bacteria</taxon>
        <taxon>Pseudomonadati</taxon>
        <taxon>Bacteroidota</taxon>
        <taxon>Sphingobacteriia</taxon>
        <taxon>Sphingobacteriales</taxon>
        <taxon>Sphingobacteriaceae</taxon>
        <taxon>Mucilaginibacter</taxon>
    </lineage>
</organism>
<gene>
    <name evidence="1" type="ORF">E2R66_24835</name>
</gene>